<dbReference type="SUPFAM" id="SSF51430">
    <property type="entry name" value="NAD(P)-linked oxidoreductase"/>
    <property type="match status" value="1"/>
</dbReference>
<dbReference type="PANTHER" id="PTHR43364">
    <property type="entry name" value="NADH-SPECIFIC METHYLGLYOXAL REDUCTASE-RELATED"/>
    <property type="match status" value="1"/>
</dbReference>
<evidence type="ECO:0000313" key="4">
    <source>
        <dbReference type="Proteomes" id="UP000237749"/>
    </source>
</evidence>
<dbReference type="Gene3D" id="3.20.20.100">
    <property type="entry name" value="NADP-dependent oxidoreductase domain"/>
    <property type="match status" value="1"/>
</dbReference>
<organism evidence="3 4">
    <name type="scientific">Lacrimispora xylanisolvens</name>
    <dbReference type="NCBI Taxonomy" id="384636"/>
    <lineage>
        <taxon>Bacteria</taxon>
        <taxon>Bacillati</taxon>
        <taxon>Bacillota</taxon>
        <taxon>Clostridia</taxon>
        <taxon>Lachnospirales</taxon>
        <taxon>Lachnospiraceae</taxon>
        <taxon>Lacrimispora</taxon>
    </lineage>
</organism>
<sequence>MERRFLGRSGIEVSPMGIGSWAIGGQFYMDEKIDGYGHTDDETSIKAIQTALDLGINFIDTSDAYGIGHSETLIGKALGERRNQVVLATKFGYMGNEATRTLKGYNVAPGYIERACEASMRRLKTDIIDLYQLHVWEIGLSEMDCVAETLERMVEKGKIRTYGWSTDLVNGARLFSENLNCSAIQHKLNILQDSPEMLRLCEERNLASINRSPLAMGFLSGKFNDNSVLTSDDVRGAGHSWTEDIFKNGRPAPEVLEKLSAVREILTSNGRTLVQGSLAWIWAKSNATIPIPGFKTPEQIMENAKAMEFGALTQEQMIEIDQLLN</sequence>
<accession>A0A2S6HRH3</accession>
<dbReference type="EMBL" id="PTJA01000007">
    <property type="protein sequence ID" value="PPK80199.1"/>
    <property type="molecule type" value="Genomic_DNA"/>
</dbReference>
<evidence type="ECO:0000313" key="3">
    <source>
        <dbReference type="EMBL" id="PPK80199.1"/>
    </source>
</evidence>
<proteinExistence type="predicted"/>
<dbReference type="InterPro" id="IPR050523">
    <property type="entry name" value="AKR_Detox_Biosynth"/>
</dbReference>
<dbReference type="PANTHER" id="PTHR43364:SF4">
    <property type="entry name" value="NAD(P)-LINKED OXIDOREDUCTASE SUPERFAMILY PROTEIN"/>
    <property type="match status" value="1"/>
</dbReference>
<dbReference type="CDD" id="cd19086">
    <property type="entry name" value="AKR_AKR11C1"/>
    <property type="match status" value="1"/>
</dbReference>
<dbReference type="GO" id="GO:0005829">
    <property type="term" value="C:cytosol"/>
    <property type="evidence" value="ECO:0007669"/>
    <property type="project" value="TreeGrafter"/>
</dbReference>
<keyword evidence="1" id="KW-0560">Oxidoreductase</keyword>
<evidence type="ECO:0000259" key="2">
    <source>
        <dbReference type="Pfam" id="PF00248"/>
    </source>
</evidence>
<comment type="caution">
    <text evidence="3">The sequence shown here is derived from an EMBL/GenBank/DDBJ whole genome shotgun (WGS) entry which is preliminary data.</text>
</comment>
<evidence type="ECO:0000256" key="1">
    <source>
        <dbReference type="ARBA" id="ARBA00023002"/>
    </source>
</evidence>
<dbReference type="InterPro" id="IPR036812">
    <property type="entry name" value="NAD(P)_OxRdtase_dom_sf"/>
</dbReference>
<dbReference type="Proteomes" id="UP000237749">
    <property type="component" value="Unassembled WGS sequence"/>
</dbReference>
<reference evidence="3 4" key="1">
    <citation type="submission" date="2018-02" db="EMBL/GenBank/DDBJ databases">
        <title>Genomic Encyclopedia of Archaeal and Bacterial Type Strains, Phase II (KMG-II): from individual species to whole genera.</title>
        <authorList>
            <person name="Goeker M."/>
        </authorList>
    </citation>
    <scope>NUCLEOTIDE SEQUENCE [LARGE SCALE GENOMIC DNA]</scope>
    <source>
        <strain evidence="3 4">DSM 3808</strain>
    </source>
</reference>
<dbReference type="InterPro" id="IPR023210">
    <property type="entry name" value="NADP_OxRdtase_dom"/>
</dbReference>
<name>A0A2S6HRH3_9FIRM</name>
<dbReference type="RefSeq" id="WP_104437529.1">
    <property type="nucleotide sequence ID" value="NZ_PTJA01000007.1"/>
</dbReference>
<dbReference type="GO" id="GO:0016491">
    <property type="term" value="F:oxidoreductase activity"/>
    <property type="evidence" value="ECO:0007669"/>
    <property type="project" value="UniProtKB-KW"/>
</dbReference>
<dbReference type="AlphaFoldDB" id="A0A2S6HRH3"/>
<protein>
    <submittedName>
        <fullName evidence="3">Aryl-alcohol dehydrogenase-like predicted oxidoreductase</fullName>
    </submittedName>
</protein>
<gene>
    <name evidence="3" type="ORF">BXY41_107127</name>
</gene>
<feature type="domain" description="NADP-dependent oxidoreductase" evidence="2">
    <location>
        <begin position="15"/>
        <end position="324"/>
    </location>
</feature>
<dbReference type="Pfam" id="PF00248">
    <property type="entry name" value="Aldo_ket_red"/>
    <property type="match status" value="1"/>
</dbReference>
<keyword evidence="4" id="KW-1185">Reference proteome</keyword>
<dbReference type="OrthoDB" id="9773828at2"/>